<evidence type="ECO:0000256" key="1">
    <source>
        <dbReference type="SAM" id="MobiDB-lite"/>
    </source>
</evidence>
<reference evidence="4 5" key="1">
    <citation type="journal article" date="2020" name="Nat. Food">
        <title>A phased Vanilla planifolia genome enables genetic improvement of flavour and production.</title>
        <authorList>
            <person name="Hasing T."/>
            <person name="Tang H."/>
            <person name="Brym M."/>
            <person name="Khazi F."/>
            <person name="Huang T."/>
            <person name="Chambers A.H."/>
        </authorList>
    </citation>
    <scope>NUCLEOTIDE SEQUENCE [LARGE SCALE GENOMIC DNA]</scope>
    <source>
        <tissue evidence="2">Leaf</tissue>
    </source>
</reference>
<gene>
    <name evidence="3" type="ORF">HPP92_026296</name>
    <name evidence="2" type="ORF">HPP92_026524</name>
</gene>
<evidence type="ECO:0000313" key="5">
    <source>
        <dbReference type="Proteomes" id="UP000639772"/>
    </source>
</evidence>
<proteinExistence type="predicted"/>
<comment type="caution">
    <text evidence="2">The sequence shown here is derived from an EMBL/GenBank/DDBJ whole genome shotgun (WGS) entry which is preliminary data.</text>
</comment>
<keyword evidence="4" id="KW-1185">Reference proteome</keyword>
<accession>A0A835U6C2</accession>
<evidence type="ECO:0000313" key="4">
    <source>
        <dbReference type="Proteomes" id="UP000636800"/>
    </source>
</evidence>
<protein>
    <submittedName>
        <fullName evidence="2">Uncharacterized protein</fullName>
    </submittedName>
</protein>
<evidence type="ECO:0000313" key="3">
    <source>
        <dbReference type="EMBL" id="KAG0451271.1"/>
    </source>
</evidence>
<dbReference type="EMBL" id="JADCNL010000069">
    <property type="protein sequence ID" value="KAG0451224.1"/>
    <property type="molecule type" value="Genomic_DNA"/>
</dbReference>
<organism evidence="2 4">
    <name type="scientific">Vanilla planifolia</name>
    <name type="common">Vanilla</name>
    <dbReference type="NCBI Taxonomy" id="51239"/>
    <lineage>
        <taxon>Eukaryota</taxon>
        <taxon>Viridiplantae</taxon>
        <taxon>Streptophyta</taxon>
        <taxon>Embryophyta</taxon>
        <taxon>Tracheophyta</taxon>
        <taxon>Spermatophyta</taxon>
        <taxon>Magnoliopsida</taxon>
        <taxon>Liliopsida</taxon>
        <taxon>Asparagales</taxon>
        <taxon>Orchidaceae</taxon>
        <taxon>Vanilloideae</taxon>
        <taxon>Vanilleae</taxon>
        <taxon>Vanilla</taxon>
    </lineage>
</organism>
<dbReference type="EMBL" id="JADCNM010000070">
    <property type="protein sequence ID" value="KAG0451271.1"/>
    <property type="molecule type" value="Genomic_DNA"/>
</dbReference>
<feature type="compositionally biased region" description="Polar residues" evidence="1">
    <location>
        <begin position="128"/>
        <end position="139"/>
    </location>
</feature>
<sequence>MGRVGVSPRYACRSRSGWRIKTASISRELQSTRNWRKSMLVVVTCRKACESTWVQTDSVSQTNGLKTLFLPPRLLLRCLRSRAARQLELPPNQTVWTDELETHRPESRPGSLPTTNTDATRADLRSPQAHQGQGSCDQD</sequence>
<dbReference type="Proteomes" id="UP000639772">
    <property type="component" value="Unassembled WGS sequence"/>
</dbReference>
<dbReference type="Proteomes" id="UP000636800">
    <property type="component" value="Unassembled WGS sequence"/>
</dbReference>
<evidence type="ECO:0000313" key="2">
    <source>
        <dbReference type="EMBL" id="KAG0451224.1"/>
    </source>
</evidence>
<dbReference type="AlphaFoldDB" id="A0A835U6C2"/>
<name>A0A835U6C2_VANPL</name>
<feature type="region of interest" description="Disordered" evidence="1">
    <location>
        <begin position="90"/>
        <end position="139"/>
    </location>
</feature>